<dbReference type="InterPro" id="IPR023091">
    <property type="entry name" value="MetalPrtase_cat_dom_sf_prd"/>
</dbReference>
<keyword evidence="6 7" id="KW-0862">Zinc</keyword>
<dbReference type="Proteomes" id="UP000198744">
    <property type="component" value="Unassembled WGS sequence"/>
</dbReference>
<evidence type="ECO:0000313" key="9">
    <source>
        <dbReference type="Proteomes" id="UP000198744"/>
    </source>
</evidence>
<dbReference type="GO" id="GO:0005737">
    <property type="term" value="C:cytoplasm"/>
    <property type="evidence" value="ECO:0007669"/>
    <property type="project" value="UniProtKB-SubCell"/>
</dbReference>
<comment type="function">
    <text evidence="7">Single strand-specific metallo-endoribonuclease involved in late-stage 70S ribosome quality control and in maturation of the 3' terminus of the 16S rRNA.</text>
</comment>
<sequence length="151" mass="17454">MAISIQNQQKKVKIDLRRIRQLVRRLLLAVECADKEISLLFVDDAKITEINQRYLGRNYPTNVISFSFLEGEFSGVNPDLLGDIVISADTALRDAESGGLPLEDELDFLIIHGLLHILGYDHEKENDEEREQMQKKEQELFFLLHDYPLEL</sequence>
<evidence type="ECO:0000256" key="1">
    <source>
        <dbReference type="ARBA" id="ARBA00010875"/>
    </source>
</evidence>
<dbReference type="GO" id="GO:0004521">
    <property type="term" value="F:RNA endonuclease activity"/>
    <property type="evidence" value="ECO:0007669"/>
    <property type="project" value="UniProtKB-UniRule"/>
</dbReference>
<dbReference type="PROSITE" id="PS01306">
    <property type="entry name" value="UPF0054"/>
    <property type="match status" value="1"/>
</dbReference>
<accession>A0A1H7XCX1</accession>
<keyword evidence="4 7" id="KW-0255">Endonuclease</keyword>
<feature type="binding site" evidence="7">
    <location>
        <position position="112"/>
    </location>
    <ligand>
        <name>Zn(2+)</name>
        <dbReference type="ChEBI" id="CHEBI:29105"/>
        <note>catalytic</note>
    </ligand>
</feature>
<evidence type="ECO:0000256" key="5">
    <source>
        <dbReference type="ARBA" id="ARBA00022801"/>
    </source>
</evidence>
<dbReference type="PANTHER" id="PTHR46986:SF1">
    <property type="entry name" value="ENDORIBONUCLEASE YBEY, CHLOROPLASTIC"/>
    <property type="match status" value="1"/>
</dbReference>
<name>A0A1H7XCX1_9BACT</name>
<feature type="binding site" evidence="7">
    <location>
        <position position="116"/>
    </location>
    <ligand>
        <name>Zn(2+)</name>
        <dbReference type="ChEBI" id="CHEBI:29105"/>
        <note>catalytic</note>
    </ligand>
</feature>
<keyword evidence="5 7" id="KW-0378">Hydrolase</keyword>
<dbReference type="Gene3D" id="3.40.390.30">
    <property type="entry name" value="Metalloproteases ('zincins'), catalytic domain"/>
    <property type="match status" value="1"/>
</dbReference>
<dbReference type="EMBL" id="FOBS01000010">
    <property type="protein sequence ID" value="SEM31640.1"/>
    <property type="molecule type" value="Genomic_DNA"/>
</dbReference>
<proteinExistence type="inferred from homology"/>
<evidence type="ECO:0000256" key="6">
    <source>
        <dbReference type="ARBA" id="ARBA00022833"/>
    </source>
</evidence>
<keyword evidence="7" id="KW-0698">rRNA processing</keyword>
<reference evidence="8 9" key="1">
    <citation type="submission" date="2016-10" db="EMBL/GenBank/DDBJ databases">
        <authorList>
            <person name="de Groot N.N."/>
        </authorList>
    </citation>
    <scope>NUCLEOTIDE SEQUENCE [LARGE SCALE GENOMIC DNA]</scope>
    <source>
        <strain evidence="8 9">DSM 8423</strain>
    </source>
</reference>
<comment type="similarity">
    <text evidence="1 7">Belongs to the endoribonuclease YbeY family.</text>
</comment>
<keyword evidence="7" id="KW-0690">Ribosome biogenesis</keyword>
<dbReference type="HAMAP" id="MF_00009">
    <property type="entry name" value="Endoribonucl_YbeY"/>
    <property type="match status" value="1"/>
</dbReference>
<keyword evidence="7" id="KW-0963">Cytoplasm</keyword>
<comment type="cofactor">
    <cofactor evidence="7">
        <name>Zn(2+)</name>
        <dbReference type="ChEBI" id="CHEBI:29105"/>
    </cofactor>
    <text evidence="7">Binds 1 zinc ion.</text>
</comment>
<evidence type="ECO:0000256" key="3">
    <source>
        <dbReference type="ARBA" id="ARBA00022723"/>
    </source>
</evidence>
<keyword evidence="3 7" id="KW-0479">Metal-binding</keyword>
<dbReference type="SUPFAM" id="SSF55486">
    <property type="entry name" value="Metalloproteases ('zincins'), catalytic domain"/>
    <property type="match status" value="1"/>
</dbReference>
<dbReference type="GO" id="GO:0006364">
    <property type="term" value="P:rRNA processing"/>
    <property type="evidence" value="ECO:0007669"/>
    <property type="project" value="UniProtKB-UniRule"/>
</dbReference>
<dbReference type="GO" id="GO:0004222">
    <property type="term" value="F:metalloendopeptidase activity"/>
    <property type="evidence" value="ECO:0007669"/>
    <property type="project" value="InterPro"/>
</dbReference>
<dbReference type="AlphaFoldDB" id="A0A1H7XCX1"/>
<evidence type="ECO:0000256" key="4">
    <source>
        <dbReference type="ARBA" id="ARBA00022759"/>
    </source>
</evidence>
<feature type="binding site" evidence="7">
    <location>
        <position position="122"/>
    </location>
    <ligand>
        <name>Zn(2+)</name>
        <dbReference type="ChEBI" id="CHEBI:29105"/>
        <note>catalytic</note>
    </ligand>
</feature>
<evidence type="ECO:0000313" key="8">
    <source>
        <dbReference type="EMBL" id="SEM31640.1"/>
    </source>
</evidence>
<dbReference type="PANTHER" id="PTHR46986">
    <property type="entry name" value="ENDORIBONUCLEASE YBEY, CHLOROPLASTIC"/>
    <property type="match status" value="1"/>
</dbReference>
<dbReference type="STRING" id="43775.SAMN04489760_11049"/>
<keyword evidence="9" id="KW-1185">Reference proteome</keyword>
<dbReference type="NCBIfam" id="TIGR00043">
    <property type="entry name" value="rRNA maturation RNase YbeY"/>
    <property type="match status" value="1"/>
</dbReference>
<organism evidence="8 9">
    <name type="scientific">Syntrophus gentianae</name>
    <dbReference type="NCBI Taxonomy" id="43775"/>
    <lineage>
        <taxon>Bacteria</taxon>
        <taxon>Pseudomonadati</taxon>
        <taxon>Thermodesulfobacteriota</taxon>
        <taxon>Syntrophia</taxon>
        <taxon>Syntrophales</taxon>
        <taxon>Syntrophaceae</taxon>
        <taxon>Syntrophus</taxon>
    </lineage>
</organism>
<dbReference type="InterPro" id="IPR020549">
    <property type="entry name" value="YbeY_CS"/>
</dbReference>
<dbReference type="GO" id="GO:0008270">
    <property type="term" value="F:zinc ion binding"/>
    <property type="evidence" value="ECO:0007669"/>
    <property type="project" value="UniProtKB-UniRule"/>
</dbReference>
<comment type="subcellular location">
    <subcellularLocation>
        <location evidence="7">Cytoplasm</location>
    </subcellularLocation>
</comment>
<dbReference type="Pfam" id="PF02130">
    <property type="entry name" value="YbeY"/>
    <property type="match status" value="1"/>
</dbReference>
<evidence type="ECO:0000256" key="2">
    <source>
        <dbReference type="ARBA" id="ARBA00022722"/>
    </source>
</evidence>
<dbReference type="InterPro" id="IPR002036">
    <property type="entry name" value="YbeY"/>
</dbReference>
<protein>
    <recommendedName>
        <fullName evidence="7">Endoribonuclease YbeY</fullName>
        <ecNumber evidence="7">3.1.-.-</ecNumber>
    </recommendedName>
</protein>
<dbReference type="EC" id="3.1.-.-" evidence="7"/>
<gene>
    <name evidence="7" type="primary">ybeY</name>
    <name evidence="8" type="ORF">SAMN04489760_11049</name>
</gene>
<evidence type="ECO:0000256" key="7">
    <source>
        <dbReference type="HAMAP-Rule" id="MF_00009"/>
    </source>
</evidence>
<keyword evidence="2 7" id="KW-0540">Nuclease</keyword>